<gene>
    <name evidence="1" type="ORF">CVV68_14055</name>
</gene>
<evidence type="ECO:0000313" key="1">
    <source>
        <dbReference type="EMBL" id="PYI66492.1"/>
    </source>
</evidence>
<organism evidence="1 2">
    <name type="scientific">Arthrobacter livingstonensis</name>
    <dbReference type="NCBI Taxonomy" id="670078"/>
    <lineage>
        <taxon>Bacteria</taxon>
        <taxon>Bacillati</taxon>
        <taxon>Actinomycetota</taxon>
        <taxon>Actinomycetes</taxon>
        <taxon>Micrococcales</taxon>
        <taxon>Micrococcaceae</taxon>
        <taxon>Arthrobacter</taxon>
    </lineage>
</organism>
<dbReference type="Proteomes" id="UP000247832">
    <property type="component" value="Unassembled WGS sequence"/>
</dbReference>
<accession>A0A2V5L720</accession>
<reference evidence="1 2" key="1">
    <citation type="submission" date="2018-05" db="EMBL/GenBank/DDBJ databases">
        <title>Genetic diversity of glacier-inhabiting Cryobacterium bacteria in China and description of Cryobacterium mengkeensis sp. nov. and Arthrobacter glacialis sp. nov.</title>
        <authorList>
            <person name="Liu Q."/>
            <person name="Xin Y.-H."/>
        </authorList>
    </citation>
    <scope>NUCLEOTIDE SEQUENCE [LARGE SCALE GENOMIC DNA]</scope>
    <source>
        <strain evidence="1 2">LI2</strain>
    </source>
</reference>
<keyword evidence="2" id="KW-1185">Reference proteome</keyword>
<dbReference type="OrthoDB" id="2426596at2"/>
<comment type="caution">
    <text evidence="1">The sequence shown here is derived from an EMBL/GenBank/DDBJ whole genome shotgun (WGS) entry which is preliminary data.</text>
</comment>
<evidence type="ECO:0000313" key="2">
    <source>
        <dbReference type="Proteomes" id="UP000247832"/>
    </source>
</evidence>
<proteinExistence type="predicted"/>
<dbReference type="AlphaFoldDB" id="A0A2V5L720"/>
<dbReference type="EMBL" id="QJVD01000015">
    <property type="protein sequence ID" value="PYI66492.1"/>
    <property type="molecule type" value="Genomic_DNA"/>
</dbReference>
<protein>
    <submittedName>
        <fullName evidence="1">Uncharacterized protein</fullName>
    </submittedName>
</protein>
<sequence length="97" mass="10445">MDGPRVAVPNRSYFLFHGSVAEPLEWDIPSSGRPSPRQWTPDPAFVWAADHAWCVANDVDPHWAGIGAGVGAINGLLADPRLDVVVADPAGEQPSYR</sequence>
<name>A0A2V5L720_9MICC</name>